<organism evidence="1 2">
    <name type="scientific">Hibiscus sabdariffa</name>
    <name type="common">roselle</name>
    <dbReference type="NCBI Taxonomy" id="183260"/>
    <lineage>
        <taxon>Eukaryota</taxon>
        <taxon>Viridiplantae</taxon>
        <taxon>Streptophyta</taxon>
        <taxon>Embryophyta</taxon>
        <taxon>Tracheophyta</taxon>
        <taxon>Spermatophyta</taxon>
        <taxon>Magnoliopsida</taxon>
        <taxon>eudicotyledons</taxon>
        <taxon>Gunneridae</taxon>
        <taxon>Pentapetalae</taxon>
        <taxon>rosids</taxon>
        <taxon>malvids</taxon>
        <taxon>Malvales</taxon>
        <taxon>Malvaceae</taxon>
        <taxon>Malvoideae</taxon>
        <taxon>Hibiscus</taxon>
    </lineage>
</organism>
<name>A0ABR2ALA0_9ROSI</name>
<evidence type="ECO:0000313" key="1">
    <source>
        <dbReference type="EMBL" id="KAK8494158.1"/>
    </source>
</evidence>
<dbReference type="Proteomes" id="UP001472677">
    <property type="component" value="Unassembled WGS sequence"/>
</dbReference>
<protein>
    <submittedName>
        <fullName evidence="1">Uncharacterized protein</fullName>
    </submittedName>
</protein>
<keyword evidence="2" id="KW-1185">Reference proteome</keyword>
<reference evidence="1 2" key="1">
    <citation type="journal article" date="2024" name="G3 (Bethesda)">
        <title>Genome assembly of Hibiscus sabdariffa L. provides insights into metabolisms of medicinal natural products.</title>
        <authorList>
            <person name="Kim T."/>
        </authorList>
    </citation>
    <scope>NUCLEOTIDE SEQUENCE [LARGE SCALE GENOMIC DNA]</scope>
    <source>
        <strain evidence="1">TK-2024</strain>
        <tissue evidence="1">Old leaves</tissue>
    </source>
</reference>
<evidence type="ECO:0000313" key="2">
    <source>
        <dbReference type="Proteomes" id="UP001472677"/>
    </source>
</evidence>
<gene>
    <name evidence="1" type="ORF">V6N12_000570</name>
</gene>
<sequence length="319" mass="35226">MTAFRPEGPGVCPFCSTTVETSLHAFRDCPNATEALHLGGFPISVTDSRTTSIFDWLVEAARSLSQEDFAKLLLVLWNLWNRHQRTWPLDERGWVALRGTDYSAGHGGRKIVGGNLRKVMTLGAGKLKRRPTLRPWPHAAPETGKEPLVLPLDHHQSYDGQGWCDGCCVLLTIYGYCGPDRVRGCSVGLFGIGKCGSNLILCGYKPPWGYSKQSVGAGLCGGNSQGTRLEPEPLEPTLVYNISQEETDSRCGWNGYLDRLGSHKTAWERRCQVKLPELGNYKPDCDRGCRVDFSRSSKYGIFQVCCSLKGPLFETAVPL</sequence>
<accession>A0ABR2ALA0</accession>
<proteinExistence type="predicted"/>
<comment type="caution">
    <text evidence="1">The sequence shown here is derived from an EMBL/GenBank/DDBJ whole genome shotgun (WGS) entry which is preliminary data.</text>
</comment>
<dbReference type="EMBL" id="JBBPBM010000561">
    <property type="protein sequence ID" value="KAK8494158.1"/>
    <property type="molecule type" value="Genomic_DNA"/>
</dbReference>